<accession>A0A819SHE3</accession>
<name>A0A819SHE3_9BILA</name>
<feature type="non-terminal residue" evidence="1">
    <location>
        <position position="1"/>
    </location>
</feature>
<dbReference type="Proteomes" id="UP000663823">
    <property type="component" value="Unassembled WGS sequence"/>
</dbReference>
<evidence type="ECO:0000313" key="1">
    <source>
        <dbReference type="EMBL" id="CAF4070520.1"/>
    </source>
</evidence>
<comment type="caution">
    <text evidence="1">The sequence shown here is derived from an EMBL/GenBank/DDBJ whole genome shotgun (WGS) entry which is preliminary data.</text>
</comment>
<organism evidence="1 2">
    <name type="scientific">Rotaria sordida</name>
    <dbReference type="NCBI Taxonomy" id="392033"/>
    <lineage>
        <taxon>Eukaryota</taxon>
        <taxon>Metazoa</taxon>
        <taxon>Spiralia</taxon>
        <taxon>Gnathifera</taxon>
        <taxon>Rotifera</taxon>
        <taxon>Eurotatoria</taxon>
        <taxon>Bdelloidea</taxon>
        <taxon>Philodinida</taxon>
        <taxon>Philodinidae</taxon>
        <taxon>Rotaria</taxon>
    </lineage>
</organism>
<sequence length="539" mass="58765">ASTELPEAETSALTVTLESATTVTQLTETTTAEAITIATELLETATIVSITNTSELFETTTIQARITNTELSETTTIEPATTAAELSETAITVSTITSTELSETITSVPSTATTGLPETTTHVATTTSIELPRMTTREATITIIGLSKATTAILTTTITTVSTAATTELLETTISASTRTTTKLRETATSETTTISTELPEATTSVPMSTTSITTTVSTMLDHSQSSVATQGIEGTSNPNVPTATKATSISTTEEPLIPIFNCDFSINSCFDDSELRITNGNEFNSVDIINEPPRAPLSDVSSINKPTDNNELCKLPYQPSIDDSTNITSSYVWFCYKNQCPTESQELANCKSGNYGLISIDAWERNKTIVQSISQNMMIRDSIGEQCLRYYYYFTVYDQLDWGQKISVLIKHDNQNSNESEIDRVSVVDIVENRWYSRNITFSSIFINYTLIFRFEVTNINRTSDPALNKIIYFALDNIDLYRQSCWNVIEPSTSPISTSQSSIITTTTESYVLTASPPTTSNYLGLILGKNTNISSA</sequence>
<evidence type="ECO:0000313" key="2">
    <source>
        <dbReference type="Proteomes" id="UP000663823"/>
    </source>
</evidence>
<evidence type="ECO:0008006" key="3">
    <source>
        <dbReference type="Google" id="ProtNLM"/>
    </source>
</evidence>
<protein>
    <recommendedName>
        <fullName evidence="3">MAM domain-containing protein</fullName>
    </recommendedName>
</protein>
<gene>
    <name evidence="1" type="ORF">OTI717_LOCUS32641</name>
</gene>
<proteinExistence type="predicted"/>
<dbReference type="EMBL" id="CAJOAX010010184">
    <property type="protein sequence ID" value="CAF4070520.1"/>
    <property type="molecule type" value="Genomic_DNA"/>
</dbReference>
<reference evidence="1" key="1">
    <citation type="submission" date="2021-02" db="EMBL/GenBank/DDBJ databases">
        <authorList>
            <person name="Nowell W R."/>
        </authorList>
    </citation>
    <scope>NUCLEOTIDE SEQUENCE</scope>
</reference>
<dbReference type="AlphaFoldDB" id="A0A819SHE3"/>